<dbReference type="PROSITE" id="PS51186">
    <property type="entry name" value="GNAT"/>
    <property type="match status" value="1"/>
</dbReference>
<protein>
    <recommendedName>
        <fullName evidence="1">N-acetyltransferase domain-containing protein</fullName>
    </recommendedName>
</protein>
<feature type="domain" description="N-acetyltransferase" evidence="1">
    <location>
        <begin position="3"/>
        <end position="151"/>
    </location>
</feature>
<gene>
    <name evidence="2" type="ORF">psyc5s11_23370</name>
</gene>
<sequence>MKIEFEKATIDDIDELINVRNKSFYEDYVKYGECPGYNLTKENMKNVFLSRIIYNIISDNKIVGNIGVRDNNDNTYFLGCLCVIPDYENKGIGQEALRFIESEFPKATVWTLETPADKERNHYFYKKFGYNIVKEYMEGSVKLVLFEKKINPVK</sequence>
<dbReference type="Gene3D" id="3.40.630.30">
    <property type="match status" value="1"/>
</dbReference>
<dbReference type="Pfam" id="PF00583">
    <property type="entry name" value="Acetyltransf_1"/>
    <property type="match status" value="1"/>
</dbReference>
<dbReference type="CDD" id="cd04301">
    <property type="entry name" value="NAT_SF"/>
    <property type="match status" value="1"/>
</dbReference>
<dbReference type="Proteomes" id="UP000824633">
    <property type="component" value="Chromosome"/>
</dbReference>
<evidence type="ECO:0000259" key="1">
    <source>
        <dbReference type="PROSITE" id="PS51186"/>
    </source>
</evidence>
<organism evidence="2 3">
    <name type="scientific">Clostridium gelidum</name>
    <dbReference type="NCBI Taxonomy" id="704125"/>
    <lineage>
        <taxon>Bacteria</taxon>
        <taxon>Bacillati</taxon>
        <taxon>Bacillota</taxon>
        <taxon>Clostridia</taxon>
        <taxon>Eubacteriales</taxon>
        <taxon>Clostridiaceae</taxon>
        <taxon>Clostridium</taxon>
    </lineage>
</organism>
<dbReference type="InterPro" id="IPR000182">
    <property type="entry name" value="GNAT_dom"/>
</dbReference>
<dbReference type="RefSeq" id="WP_224037772.1">
    <property type="nucleotide sequence ID" value="NZ_AP024849.1"/>
</dbReference>
<dbReference type="InterPro" id="IPR016181">
    <property type="entry name" value="Acyl_CoA_acyltransferase"/>
</dbReference>
<reference evidence="3" key="1">
    <citation type="submission" date="2021-07" db="EMBL/GenBank/DDBJ databases">
        <title>Complete genome sequencing of a Clostridium isolate.</title>
        <authorList>
            <person name="Ueki A."/>
            <person name="Tonouchi A."/>
        </authorList>
    </citation>
    <scope>NUCLEOTIDE SEQUENCE [LARGE SCALE GENOMIC DNA]</scope>
    <source>
        <strain evidence="3">C5S11</strain>
    </source>
</reference>
<dbReference type="EMBL" id="AP024849">
    <property type="protein sequence ID" value="BCZ46270.1"/>
    <property type="molecule type" value="Genomic_DNA"/>
</dbReference>
<keyword evidence="3" id="KW-1185">Reference proteome</keyword>
<evidence type="ECO:0000313" key="3">
    <source>
        <dbReference type="Proteomes" id="UP000824633"/>
    </source>
</evidence>
<name>A0ABM7TB59_9CLOT</name>
<evidence type="ECO:0000313" key="2">
    <source>
        <dbReference type="EMBL" id="BCZ46270.1"/>
    </source>
</evidence>
<proteinExistence type="predicted"/>
<accession>A0ABM7TB59</accession>
<dbReference type="SUPFAM" id="SSF55729">
    <property type="entry name" value="Acyl-CoA N-acyltransferases (Nat)"/>
    <property type="match status" value="1"/>
</dbReference>